<organism evidence="8 9">
    <name type="scientific">Penicillium hetheringtonii</name>
    <dbReference type="NCBI Taxonomy" id="911720"/>
    <lineage>
        <taxon>Eukaryota</taxon>
        <taxon>Fungi</taxon>
        <taxon>Dikarya</taxon>
        <taxon>Ascomycota</taxon>
        <taxon>Pezizomycotina</taxon>
        <taxon>Eurotiomycetes</taxon>
        <taxon>Eurotiomycetidae</taxon>
        <taxon>Eurotiales</taxon>
        <taxon>Aspergillaceae</taxon>
        <taxon>Penicillium</taxon>
    </lineage>
</organism>
<gene>
    <name evidence="8" type="ORF">N7450_009999</name>
</gene>
<feature type="transmembrane region" description="Helical" evidence="7">
    <location>
        <begin position="303"/>
        <end position="330"/>
    </location>
</feature>
<dbReference type="GO" id="GO:0030007">
    <property type="term" value="P:intracellular potassium ion homeostasis"/>
    <property type="evidence" value="ECO:0007669"/>
    <property type="project" value="TreeGrafter"/>
</dbReference>
<dbReference type="InterPro" id="IPR003445">
    <property type="entry name" value="Cat_transpt"/>
</dbReference>
<dbReference type="AlphaFoldDB" id="A0AAD6DE45"/>
<evidence type="ECO:0000256" key="6">
    <source>
        <dbReference type="ARBA" id="ARBA00023136"/>
    </source>
</evidence>
<dbReference type="EMBL" id="JAQJAC010000009">
    <property type="protein sequence ID" value="KAJ5573015.1"/>
    <property type="molecule type" value="Genomic_DNA"/>
</dbReference>
<dbReference type="GO" id="GO:0005886">
    <property type="term" value="C:plasma membrane"/>
    <property type="evidence" value="ECO:0007669"/>
    <property type="project" value="TreeGrafter"/>
</dbReference>
<comment type="subcellular location">
    <subcellularLocation>
        <location evidence="1">Membrane</location>
        <topology evidence="1">Multi-pass membrane protein</topology>
    </subcellularLocation>
</comment>
<feature type="transmembrane region" description="Helical" evidence="7">
    <location>
        <begin position="73"/>
        <end position="93"/>
    </location>
</feature>
<evidence type="ECO:0000313" key="8">
    <source>
        <dbReference type="EMBL" id="KAJ5573015.1"/>
    </source>
</evidence>
<keyword evidence="9" id="KW-1185">Reference proteome</keyword>
<keyword evidence="2" id="KW-0813">Transport</keyword>
<feature type="transmembrane region" description="Helical" evidence="7">
    <location>
        <begin position="270"/>
        <end position="291"/>
    </location>
</feature>
<keyword evidence="5" id="KW-0406">Ion transport</keyword>
<keyword evidence="3 7" id="KW-0812">Transmembrane</keyword>
<evidence type="ECO:0000256" key="4">
    <source>
        <dbReference type="ARBA" id="ARBA00022989"/>
    </source>
</evidence>
<reference evidence="8 9" key="1">
    <citation type="journal article" date="2023" name="IMA Fungus">
        <title>Comparative genomic study of the Penicillium genus elucidates a diverse pangenome and 15 lateral gene transfer events.</title>
        <authorList>
            <person name="Petersen C."/>
            <person name="Sorensen T."/>
            <person name="Nielsen M.R."/>
            <person name="Sondergaard T.E."/>
            <person name="Sorensen J.L."/>
            <person name="Fitzpatrick D.A."/>
            <person name="Frisvad J.C."/>
            <person name="Nielsen K.L."/>
        </authorList>
    </citation>
    <scope>NUCLEOTIDE SEQUENCE [LARGE SCALE GENOMIC DNA]</scope>
    <source>
        <strain evidence="8 9">IBT 29057</strain>
    </source>
</reference>
<evidence type="ECO:0000256" key="7">
    <source>
        <dbReference type="SAM" id="Phobius"/>
    </source>
</evidence>
<dbReference type="GO" id="GO:0140107">
    <property type="term" value="F:high-affinity potassium ion transmembrane transporter activity"/>
    <property type="evidence" value="ECO:0007669"/>
    <property type="project" value="TreeGrafter"/>
</dbReference>
<dbReference type="Pfam" id="PF02386">
    <property type="entry name" value="TrkH"/>
    <property type="match status" value="1"/>
</dbReference>
<feature type="transmembrane region" description="Helical" evidence="7">
    <location>
        <begin position="229"/>
        <end position="258"/>
    </location>
</feature>
<evidence type="ECO:0000256" key="2">
    <source>
        <dbReference type="ARBA" id="ARBA00022448"/>
    </source>
</evidence>
<evidence type="ECO:0000256" key="5">
    <source>
        <dbReference type="ARBA" id="ARBA00023065"/>
    </source>
</evidence>
<evidence type="ECO:0000256" key="3">
    <source>
        <dbReference type="ARBA" id="ARBA00022692"/>
    </source>
</evidence>
<feature type="transmembrane region" description="Helical" evidence="7">
    <location>
        <begin position="12"/>
        <end position="30"/>
    </location>
</feature>
<evidence type="ECO:0000256" key="1">
    <source>
        <dbReference type="ARBA" id="ARBA00004141"/>
    </source>
</evidence>
<keyword evidence="4 7" id="KW-1133">Transmembrane helix</keyword>
<dbReference type="InterPro" id="IPR051143">
    <property type="entry name" value="TrkH_K-transport"/>
</dbReference>
<proteinExistence type="predicted"/>
<protein>
    <submittedName>
        <fullName evidence="8">Uncharacterized protein</fullName>
    </submittedName>
</protein>
<dbReference type="Proteomes" id="UP001216150">
    <property type="component" value="Unassembled WGS sequence"/>
</dbReference>
<evidence type="ECO:0000313" key="9">
    <source>
        <dbReference type="Proteomes" id="UP001216150"/>
    </source>
</evidence>
<comment type="caution">
    <text evidence="8">The sequence shown here is derived from an EMBL/GenBank/DDBJ whole genome shotgun (WGS) entry which is preliminary data.</text>
</comment>
<keyword evidence="6 7" id="KW-0472">Membrane</keyword>
<dbReference type="GO" id="GO:1990573">
    <property type="term" value="P:potassium ion import across plasma membrane"/>
    <property type="evidence" value="ECO:0007669"/>
    <property type="project" value="TreeGrafter"/>
</dbReference>
<name>A0AAD6DE45_9EURO</name>
<dbReference type="PANTHER" id="PTHR31064:SF37">
    <property type="entry name" value="TRANSPORTER, PUTATIVE (EUROFUNG)-RELATED"/>
    <property type="match status" value="1"/>
</dbReference>
<accession>A0AAD6DE45</accession>
<sequence>MADLLKITPLAIHYIYIILVSMLGSIVLYTASALTKGSHIQYVDALFTSFSATTGTGLNVVDLSTLSCFQQGTIFALLLLGHAFPIFGVIYFSRALSFRSALKDNIADAEKVQVPWPSFVQQDGAHCEMVKGCDKQFEKDVVSVRCTDEVKARAPAITVQEVIIDSQIPDRSSFTEYNAGHGHADIDNREKFVKRFICWSNGTIQRATKRFSSTRFTDYNDPDGIKCMAYGLVAILILFYFIGLLILGSVVIGLWSVFVRPDIPLDNGSSPLWAGVFLATSAICNNGMSLIDTNMGPYQKEVFPLLFCGLLILAGSRLFPCLLRSFIWVIRMILPNRATWDLIHQTLDFVLEQSHDFCVYLYPTWQTYLLSFNVLMCNAILWGGFEISATYSEEISALPLKFQVLDGLFQALSVRSGGFSVVAFDRLPQGLLILYILMMYFSTFPVSATVSSADLVQPFSKDTRQQSSFIPNLSIFPLARSVGQKIWSQFNSDIQWLGFATLLISIIESDHFRNDPLAFSTFKIIFETVSAYSCVGVSIGYPGQSYAFCGSWHALSKLVLIAVSLQGRHRGLASSLDTSIALSDHLDDQWSQHVPKEKGWQLEGKGGCGV</sequence>
<dbReference type="PANTHER" id="PTHR31064">
    <property type="entry name" value="POTASSIUM TRANSPORT PROTEIN DDB_G0292412-RELATED"/>
    <property type="match status" value="1"/>
</dbReference>